<name>A0A841RCW6_9SPIO</name>
<evidence type="ECO:0000313" key="7">
    <source>
        <dbReference type="Proteomes" id="UP000587760"/>
    </source>
</evidence>
<dbReference type="GO" id="GO:1902201">
    <property type="term" value="P:negative regulation of bacterial-type flagellum-dependent cell motility"/>
    <property type="evidence" value="ECO:0007669"/>
    <property type="project" value="TreeGrafter"/>
</dbReference>
<gene>
    <name evidence="6" type="ORF">HNR50_002372</name>
</gene>
<dbReference type="InterPro" id="IPR043128">
    <property type="entry name" value="Rev_trsase/Diguanyl_cyclase"/>
</dbReference>
<dbReference type="RefSeq" id="WP_184746966.1">
    <property type="nucleotide sequence ID" value="NZ_JACHGJ010000004.1"/>
</dbReference>
<dbReference type="CDD" id="cd01949">
    <property type="entry name" value="GGDEF"/>
    <property type="match status" value="1"/>
</dbReference>
<dbReference type="GO" id="GO:0043709">
    <property type="term" value="P:cell adhesion involved in single-species biofilm formation"/>
    <property type="evidence" value="ECO:0007669"/>
    <property type="project" value="TreeGrafter"/>
</dbReference>
<reference evidence="6 7" key="1">
    <citation type="submission" date="2020-08" db="EMBL/GenBank/DDBJ databases">
        <title>Genomic Encyclopedia of Type Strains, Phase IV (KMG-IV): sequencing the most valuable type-strain genomes for metagenomic binning, comparative biology and taxonomic classification.</title>
        <authorList>
            <person name="Goeker M."/>
        </authorList>
    </citation>
    <scope>NUCLEOTIDE SEQUENCE [LARGE SCALE GENOMIC DNA]</scope>
    <source>
        <strain evidence="6 7">DSM 2461</strain>
    </source>
</reference>
<evidence type="ECO:0000256" key="1">
    <source>
        <dbReference type="ARBA" id="ARBA00012528"/>
    </source>
</evidence>
<dbReference type="InterPro" id="IPR000160">
    <property type="entry name" value="GGDEF_dom"/>
</dbReference>
<feature type="domain" description="GGDEF" evidence="5">
    <location>
        <begin position="289"/>
        <end position="417"/>
    </location>
</feature>
<dbReference type="Gene3D" id="3.40.50.2300">
    <property type="match status" value="2"/>
</dbReference>
<evidence type="ECO:0000259" key="5">
    <source>
        <dbReference type="PROSITE" id="PS50887"/>
    </source>
</evidence>
<dbReference type="Gene3D" id="3.30.70.270">
    <property type="match status" value="1"/>
</dbReference>
<dbReference type="GO" id="GO:0000160">
    <property type="term" value="P:phosphorelay signal transduction system"/>
    <property type="evidence" value="ECO:0007669"/>
    <property type="project" value="InterPro"/>
</dbReference>
<dbReference type="SMART" id="SM00267">
    <property type="entry name" value="GGDEF"/>
    <property type="match status" value="1"/>
</dbReference>
<feature type="domain" description="Response regulatory" evidence="4">
    <location>
        <begin position="129"/>
        <end position="246"/>
    </location>
</feature>
<comment type="caution">
    <text evidence="6">The sequence shown here is derived from an EMBL/GenBank/DDBJ whole genome shotgun (WGS) entry which is preliminary data.</text>
</comment>
<dbReference type="InterPro" id="IPR029787">
    <property type="entry name" value="Nucleotide_cyclase"/>
</dbReference>
<evidence type="ECO:0000259" key="4">
    <source>
        <dbReference type="PROSITE" id="PS50110"/>
    </source>
</evidence>
<dbReference type="InterPro" id="IPR011006">
    <property type="entry name" value="CheY-like_superfamily"/>
</dbReference>
<comment type="catalytic activity">
    <reaction evidence="2">
        <text>2 GTP = 3',3'-c-di-GMP + 2 diphosphate</text>
        <dbReference type="Rhea" id="RHEA:24898"/>
        <dbReference type="ChEBI" id="CHEBI:33019"/>
        <dbReference type="ChEBI" id="CHEBI:37565"/>
        <dbReference type="ChEBI" id="CHEBI:58805"/>
        <dbReference type="EC" id="2.7.7.65"/>
    </reaction>
</comment>
<evidence type="ECO:0000313" key="6">
    <source>
        <dbReference type="EMBL" id="MBB6480699.1"/>
    </source>
</evidence>
<dbReference type="SMART" id="SM00448">
    <property type="entry name" value="REC"/>
    <property type="match status" value="1"/>
</dbReference>
<dbReference type="InterPro" id="IPR050469">
    <property type="entry name" value="Diguanylate_Cyclase"/>
</dbReference>
<sequence length="417" mass="47155">MSHKIIIVEGSEFYGKLLKHSISHSLGFQVIWFKSYREAEVGLPTHVESGEIIMAILDYHLPDAMDGAIVDLCLSHNIPSLVMTSTFSPDIQEVIWSKKVIDYVIKEGSHSVGYILGMINRFNKNRDIGVLVIDDSTVSRKHLKGLLDVHQYKVYEAENGLVALEILEKTPDIKLALVDYQMPVCDGFEFTTKARKNFPMEKLAIIGISAKGSHAMLIKFIKYGANDFITKPFVSELLYTRINQNIRLIENFESLREVALIDHLTGIHNRRYLFDTGELLFNTARRTGSYITVAMIDIDNFKMINDTFGHDAGDYVIKTLARIFQGSLRSTDILTRYGGEEFCIIGNNMDPKDAILLFESVRTKIEDYDFSHEGKKISVTASFGLCIEKKNSLTDMINAADAKLYEAKEKGKNRVCL</sequence>
<dbReference type="EMBL" id="JACHGJ010000004">
    <property type="protein sequence ID" value="MBB6480699.1"/>
    <property type="molecule type" value="Genomic_DNA"/>
</dbReference>
<dbReference type="SUPFAM" id="SSF52172">
    <property type="entry name" value="CheY-like"/>
    <property type="match status" value="2"/>
</dbReference>
<proteinExistence type="predicted"/>
<protein>
    <recommendedName>
        <fullName evidence="1">diguanylate cyclase</fullName>
        <ecNumber evidence="1">2.7.7.65</ecNumber>
    </recommendedName>
</protein>
<feature type="modified residue" description="4-aspartylphosphate" evidence="3">
    <location>
        <position position="179"/>
    </location>
</feature>
<organism evidence="6 7">
    <name type="scientific">Spirochaeta isovalerica</name>
    <dbReference type="NCBI Taxonomy" id="150"/>
    <lineage>
        <taxon>Bacteria</taxon>
        <taxon>Pseudomonadati</taxon>
        <taxon>Spirochaetota</taxon>
        <taxon>Spirochaetia</taxon>
        <taxon>Spirochaetales</taxon>
        <taxon>Spirochaetaceae</taxon>
        <taxon>Spirochaeta</taxon>
    </lineage>
</organism>
<dbReference type="Pfam" id="PF00990">
    <property type="entry name" value="GGDEF"/>
    <property type="match status" value="1"/>
</dbReference>
<dbReference type="GO" id="GO:0005886">
    <property type="term" value="C:plasma membrane"/>
    <property type="evidence" value="ECO:0007669"/>
    <property type="project" value="TreeGrafter"/>
</dbReference>
<dbReference type="EC" id="2.7.7.65" evidence="1"/>
<keyword evidence="7" id="KW-1185">Reference proteome</keyword>
<dbReference type="AlphaFoldDB" id="A0A841RCW6"/>
<evidence type="ECO:0000256" key="3">
    <source>
        <dbReference type="PROSITE-ProRule" id="PRU00169"/>
    </source>
</evidence>
<evidence type="ECO:0000256" key="2">
    <source>
        <dbReference type="ARBA" id="ARBA00034247"/>
    </source>
</evidence>
<dbReference type="FunFam" id="3.30.70.270:FF:000001">
    <property type="entry name" value="Diguanylate cyclase domain protein"/>
    <property type="match status" value="1"/>
</dbReference>
<dbReference type="GO" id="GO:0052621">
    <property type="term" value="F:diguanylate cyclase activity"/>
    <property type="evidence" value="ECO:0007669"/>
    <property type="project" value="UniProtKB-EC"/>
</dbReference>
<dbReference type="PROSITE" id="PS50110">
    <property type="entry name" value="RESPONSE_REGULATORY"/>
    <property type="match status" value="1"/>
</dbReference>
<dbReference type="InterPro" id="IPR001789">
    <property type="entry name" value="Sig_transdc_resp-reg_receiver"/>
</dbReference>
<keyword evidence="3" id="KW-0597">Phosphoprotein</keyword>
<dbReference type="NCBIfam" id="TIGR00254">
    <property type="entry name" value="GGDEF"/>
    <property type="match status" value="1"/>
</dbReference>
<dbReference type="PANTHER" id="PTHR45138:SF9">
    <property type="entry name" value="DIGUANYLATE CYCLASE DGCM-RELATED"/>
    <property type="match status" value="1"/>
</dbReference>
<accession>A0A841RCW6</accession>
<dbReference type="Proteomes" id="UP000587760">
    <property type="component" value="Unassembled WGS sequence"/>
</dbReference>
<dbReference type="SUPFAM" id="SSF55073">
    <property type="entry name" value="Nucleotide cyclase"/>
    <property type="match status" value="1"/>
</dbReference>
<dbReference type="PROSITE" id="PS50887">
    <property type="entry name" value="GGDEF"/>
    <property type="match status" value="1"/>
</dbReference>
<dbReference type="PANTHER" id="PTHR45138">
    <property type="entry name" value="REGULATORY COMPONENTS OF SENSORY TRANSDUCTION SYSTEM"/>
    <property type="match status" value="1"/>
</dbReference>
<dbReference type="Pfam" id="PF00072">
    <property type="entry name" value="Response_reg"/>
    <property type="match status" value="1"/>
</dbReference>